<feature type="domain" description="HTH marR-type" evidence="4">
    <location>
        <begin position="16"/>
        <end position="155"/>
    </location>
</feature>
<accession>A0A0H5RGC3</accession>
<keyword evidence="3" id="KW-0804">Transcription</keyword>
<evidence type="ECO:0000313" key="6">
    <source>
        <dbReference type="Proteomes" id="UP000199147"/>
    </source>
</evidence>
<dbReference type="STRING" id="146018.BN2156_00034"/>
<dbReference type="PANTHER" id="PTHR33164">
    <property type="entry name" value="TRANSCRIPTIONAL REGULATOR, MARR FAMILY"/>
    <property type="match status" value="1"/>
</dbReference>
<dbReference type="GO" id="GO:0003700">
    <property type="term" value="F:DNA-binding transcription factor activity"/>
    <property type="evidence" value="ECO:0007669"/>
    <property type="project" value="InterPro"/>
</dbReference>
<evidence type="ECO:0000256" key="3">
    <source>
        <dbReference type="ARBA" id="ARBA00023163"/>
    </source>
</evidence>
<reference evidence="6" key="1">
    <citation type="submission" date="2015-07" db="EMBL/GenBank/DDBJ databases">
        <authorList>
            <person name="Urmite Genomes"/>
        </authorList>
    </citation>
    <scope>NUCLEOTIDE SEQUENCE [LARGE SCALE GENOMIC DNA]</scope>
    <source>
        <strain evidence="6">type strain: ATCC 49404</strain>
    </source>
</reference>
<proteinExistence type="predicted"/>
<name>A0A0H5RGC3_9MYCO</name>
<evidence type="ECO:0000259" key="4">
    <source>
        <dbReference type="PROSITE" id="PS50995"/>
    </source>
</evidence>
<dbReference type="PRINTS" id="PR00598">
    <property type="entry name" value="HTHMARR"/>
</dbReference>
<protein>
    <submittedName>
        <fullName evidence="5">MarR family transcriptional regulator</fullName>
    </submittedName>
</protein>
<dbReference type="GO" id="GO:0003677">
    <property type="term" value="F:DNA binding"/>
    <property type="evidence" value="ECO:0007669"/>
    <property type="project" value="UniProtKB-KW"/>
</dbReference>
<dbReference type="InterPro" id="IPR023187">
    <property type="entry name" value="Tscrpt_reg_MarR-type_CS"/>
</dbReference>
<dbReference type="EMBL" id="CWKH01000001">
    <property type="protein sequence ID" value="CRZ13205.1"/>
    <property type="molecule type" value="Genomic_DNA"/>
</dbReference>
<keyword evidence="6" id="KW-1185">Reference proteome</keyword>
<evidence type="ECO:0000256" key="1">
    <source>
        <dbReference type="ARBA" id="ARBA00023015"/>
    </source>
</evidence>
<organism evidence="5 6">
    <name type="scientific">Mycolicibacterium neworleansense</name>
    <dbReference type="NCBI Taxonomy" id="146018"/>
    <lineage>
        <taxon>Bacteria</taxon>
        <taxon>Bacillati</taxon>
        <taxon>Actinomycetota</taxon>
        <taxon>Actinomycetes</taxon>
        <taxon>Mycobacteriales</taxon>
        <taxon>Mycobacteriaceae</taxon>
        <taxon>Mycolicibacterium</taxon>
    </lineage>
</organism>
<dbReference type="InterPro" id="IPR036388">
    <property type="entry name" value="WH-like_DNA-bd_sf"/>
</dbReference>
<dbReference type="PROSITE" id="PS01117">
    <property type="entry name" value="HTH_MARR_1"/>
    <property type="match status" value="1"/>
</dbReference>
<dbReference type="InterPro" id="IPR000835">
    <property type="entry name" value="HTH_MarR-typ"/>
</dbReference>
<dbReference type="Pfam" id="PF01047">
    <property type="entry name" value="MarR"/>
    <property type="match status" value="1"/>
</dbReference>
<dbReference type="PANTHER" id="PTHR33164:SF43">
    <property type="entry name" value="HTH-TYPE TRANSCRIPTIONAL REPRESSOR YETL"/>
    <property type="match status" value="1"/>
</dbReference>
<dbReference type="PROSITE" id="PS50995">
    <property type="entry name" value="HTH_MARR_2"/>
    <property type="match status" value="1"/>
</dbReference>
<dbReference type="AlphaFoldDB" id="A0A0H5RGC3"/>
<gene>
    <name evidence="5" type="ORF">BN2156_00034</name>
</gene>
<dbReference type="SUPFAM" id="SSF46785">
    <property type="entry name" value="Winged helix' DNA-binding domain"/>
    <property type="match status" value="1"/>
</dbReference>
<evidence type="ECO:0000313" key="5">
    <source>
        <dbReference type="EMBL" id="CRZ13205.1"/>
    </source>
</evidence>
<dbReference type="SMART" id="SM00347">
    <property type="entry name" value="HTH_MARR"/>
    <property type="match status" value="1"/>
</dbReference>
<dbReference type="InterPro" id="IPR036390">
    <property type="entry name" value="WH_DNA-bd_sf"/>
</dbReference>
<sequence length="160" mass="17777">MYKVICNIADVAATRVPEAIRDVRDTAAAVRTLVWSLRRFGEKQVGLEPLPHSEFEVIRTVGDHPGISVSETAQVLALQPSNVSTTVRKLVERGLIDRTPDDQDRRCIRLHLTARATEHKKLIDAAWTAGIREQFAQMTEEEVATLVKAGPLLQRLASMA</sequence>
<dbReference type="Proteomes" id="UP000199147">
    <property type="component" value="Unassembled WGS sequence"/>
</dbReference>
<keyword evidence="2" id="KW-0238">DNA-binding</keyword>
<evidence type="ECO:0000256" key="2">
    <source>
        <dbReference type="ARBA" id="ARBA00023125"/>
    </source>
</evidence>
<dbReference type="Gene3D" id="1.10.10.10">
    <property type="entry name" value="Winged helix-like DNA-binding domain superfamily/Winged helix DNA-binding domain"/>
    <property type="match status" value="1"/>
</dbReference>
<keyword evidence="1" id="KW-0805">Transcription regulation</keyword>
<dbReference type="InterPro" id="IPR039422">
    <property type="entry name" value="MarR/SlyA-like"/>
</dbReference>
<dbReference type="GO" id="GO:0006950">
    <property type="term" value="P:response to stress"/>
    <property type="evidence" value="ECO:0007669"/>
    <property type="project" value="TreeGrafter"/>
</dbReference>